<name>A0A1G9TH32_9BACL</name>
<dbReference type="FunFam" id="3.40.109.10:FF:000001">
    <property type="entry name" value="Nitroreductase family"/>
    <property type="match status" value="1"/>
</dbReference>
<dbReference type="GO" id="GO:0034599">
    <property type="term" value="P:cellular response to oxidative stress"/>
    <property type="evidence" value="ECO:0007669"/>
    <property type="project" value="InterPro"/>
</dbReference>
<dbReference type="InterPro" id="IPR029479">
    <property type="entry name" value="Nitroreductase"/>
</dbReference>
<keyword evidence="2" id="KW-0963">Cytoplasm</keyword>
<protein>
    <recommendedName>
        <fullName evidence="4">Nitroreductase domain-containing protein</fullName>
    </recommendedName>
</protein>
<comment type="subcellular location">
    <subcellularLocation>
        <location evidence="1">Cytoplasm</location>
    </subcellularLocation>
</comment>
<dbReference type="PANTHER" id="PTHR43035">
    <property type="entry name" value="FATTY ACID REPRESSION MUTANT PROTEIN 2-RELATED"/>
    <property type="match status" value="1"/>
</dbReference>
<dbReference type="InterPro" id="IPR033877">
    <property type="entry name" value="Frm2/Hbn1"/>
</dbReference>
<dbReference type="InterPro" id="IPR000415">
    <property type="entry name" value="Nitroreductase-like"/>
</dbReference>
<sequence length="199" mass="22683">MAKDFLKSVEDRRTYYGISKEAVASDERIQEVVEHAVKHTPSSFNSQSARVVVLLGDNHDKLWNITKETLRKMVPADKFAPTEDKMNAFGSGYGTVLFFEDQKVVEGLQEAFASYADNFPIWSHHSSGMLQFVIWTALENEGFGASLQHYNPLIDNEVKQEWNVPESWKLIAQMPFGKPVAVPGEKEFQPLENRVKIYK</sequence>
<evidence type="ECO:0000256" key="3">
    <source>
        <dbReference type="ARBA" id="ARBA00023002"/>
    </source>
</evidence>
<evidence type="ECO:0000256" key="1">
    <source>
        <dbReference type="ARBA" id="ARBA00004496"/>
    </source>
</evidence>
<reference evidence="6" key="1">
    <citation type="submission" date="2016-10" db="EMBL/GenBank/DDBJ databases">
        <authorList>
            <person name="Varghese N."/>
            <person name="Submissions S."/>
        </authorList>
    </citation>
    <scope>NUCLEOTIDE SEQUENCE [LARGE SCALE GENOMIC DNA]</scope>
    <source>
        <strain evidence="6">CGMCC 1.6854</strain>
    </source>
</reference>
<evidence type="ECO:0000259" key="4">
    <source>
        <dbReference type="Pfam" id="PF00881"/>
    </source>
</evidence>
<dbReference type="Pfam" id="PF00881">
    <property type="entry name" value="Nitroreductase"/>
    <property type="match status" value="1"/>
</dbReference>
<dbReference type="Gene3D" id="3.40.109.10">
    <property type="entry name" value="NADH Oxidase"/>
    <property type="match status" value="1"/>
</dbReference>
<dbReference type="GO" id="GO:0005737">
    <property type="term" value="C:cytoplasm"/>
    <property type="evidence" value="ECO:0007669"/>
    <property type="project" value="UniProtKB-SubCell"/>
</dbReference>
<dbReference type="Proteomes" id="UP000199544">
    <property type="component" value="Unassembled WGS sequence"/>
</dbReference>
<dbReference type="SUPFAM" id="SSF55469">
    <property type="entry name" value="FMN-dependent nitroreductase-like"/>
    <property type="match status" value="1"/>
</dbReference>
<feature type="domain" description="Nitroreductase" evidence="4">
    <location>
        <begin position="10"/>
        <end position="178"/>
    </location>
</feature>
<dbReference type="CDD" id="cd02140">
    <property type="entry name" value="Frm2-like"/>
    <property type="match status" value="1"/>
</dbReference>
<organism evidence="5 6">
    <name type="scientific">Fictibacillus solisalsi</name>
    <dbReference type="NCBI Taxonomy" id="459525"/>
    <lineage>
        <taxon>Bacteria</taxon>
        <taxon>Bacillati</taxon>
        <taxon>Bacillota</taxon>
        <taxon>Bacilli</taxon>
        <taxon>Bacillales</taxon>
        <taxon>Fictibacillaceae</taxon>
        <taxon>Fictibacillus</taxon>
    </lineage>
</organism>
<keyword evidence="3" id="KW-0560">Oxidoreductase</keyword>
<dbReference type="GO" id="GO:0016491">
    <property type="term" value="F:oxidoreductase activity"/>
    <property type="evidence" value="ECO:0007669"/>
    <property type="project" value="UniProtKB-KW"/>
</dbReference>
<dbReference type="EMBL" id="FNHW01000001">
    <property type="protein sequence ID" value="SDM46804.1"/>
    <property type="molecule type" value="Genomic_DNA"/>
</dbReference>
<proteinExistence type="predicted"/>
<evidence type="ECO:0000313" key="5">
    <source>
        <dbReference type="EMBL" id="SDM46804.1"/>
    </source>
</evidence>
<keyword evidence="6" id="KW-1185">Reference proteome</keyword>
<evidence type="ECO:0000313" key="6">
    <source>
        <dbReference type="Proteomes" id="UP000199544"/>
    </source>
</evidence>
<accession>A0A1G9TH32</accession>
<dbReference type="OrthoDB" id="9810617at2"/>
<dbReference type="AlphaFoldDB" id="A0A1G9TH32"/>
<evidence type="ECO:0000256" key="2">
    <source>
        <dbReference type="ARBA" id="ARBA00022490"/>
    </source>
</evidence>
<dbReference type="PANTHER" id="PTHR43035:SF1">
    <property type="entry name" value="FATTY ACID REPRESSION MUTANT PROTEIN 2-RELATED"/>
    <property type="match status" value="1"/>
</dbReference>
<gene>
    <name evidence="5" type="ORF">SAMN04488137_0277</name>
</gene>
<dbReference type="RefSeq" id="WP_090231980.1">
    <property type="nucleotide sequence ID" value="NZ_FNHW01000001.1"/>
</dbReference>